<reference evidence="1" key="1">
    <citation type="submission" date="2023-06" db="EMBL/GenBank/DDBJ databases">
        <title>Genomic analysis of the entomopathogenic nematode Steinernema hermaphroditum.</title>
        <authorList>
            <person name="Schwarz E.M."/>
            <person name="Heppert J.K."/>
            <person name="Baniya A."/>
            <person name="Schwartz H.T."/>
            <person name="Tan C.-H."/>
            <person name="Antoshechkin I."/>
            <person name="Sternberg P.W."/>
            <person name="Goodrich-Blair H."/>
            <person name="Dillman A.R."/>
        </authorList>
    </citation>
    <scope>NUCLEOTIDE SEQUENCE</scope>
    <source>
        <strain evidence="1">PS9179</strain>
        <tissue evidence="1">Whole animal</tissue>
    </source>
</reference>
<evidence type="ECO:0000313" key="1">
    <source>
        <dbReference type="EMBL" id="KAK0409427.1"/>
    </source>
</evidence>
<comment type="caution">
    <text evidence="1">The sequence shown here is derived from an EMBL/GenBank/DDBJ whole genome shotgun (WGS) entry which is preliminary data.</text>
</comment>
<sequence length="226" mass="26000">MPVRHVHDLFGRFFLRDFFAFELLSCDGYETSRFRKTFILLSSANMNNNTPRQAAVYSRKEIVMLGGSDIANEPPHRMIQCVLRGLNIATDPEDKYKPCDMLIKRALEEKKPVITYAPPVAVPVEACTPKSPSLPNYLLDFDAKPCGASNEILPRCDLDPRDQEQLNTVEYSDTDELAITRAETLFMYWSLDEANDDHTKRQRAVSNMHHLKEMAKKYNMPCNYMK</sequence>
<name>A0AA39LTU5_9BILA</name>
<protein>
    <submittedName>
        <fullName evidence="1">Uncharacterized protein</fullName>
    </submittedName>
</protein>
<organism evidence="1 2">
    <name type="scientific">Steinernema hermaphroditum</name>
    <dbReference type="NCBI Taxonomy" id="289476"/>
    <lineage>
        <taxon>Eukaryota</taxon>
        <taxon>Metazoa</taxon>
        <taxon>Ecdysozoa</taxon>
        <taxon>Nematoda</taxon>
        <taxon>Chromadorea</taxon>
        <taxon>Rhabditida</taxon>
        <taxon>Tylenchina</taxon>
        <taxon>Panagrolaimomorpha</taxon>
        <taxon>Strongyloidoidea</taxon>
        <taxon>Steinernematidae</taxon>
        <taxon>Steinernema</taxon>
    </lineage>
</organism>
<dbReference type="EMBL" id="JAUCMV010000003">
    <property type="protein sequence ID" value="KAK0409427.1"/>
    <property type="molecule type" value="Genomic_DNA"/>
</dbReference>
<proteinExistence type="predicted"/>
<dbReference type="Proteomes" id="UP001175271">
    <property type="component" value="Unassembled WGS sequence"/>
</dbReference>
<dbReference type="AlphaFoldDB" id="A0AA39LTU5"/>
<accession>A0AA39LTU5</accession>
<gene>
    <name evidence="1" type="ORF">QR680_004536</name>
</gene>
<evidence type="ECO:0000313" key="2">
    <source>
        <dbReference type="Proteomes" id="UP001175271"/>
    </source>
</evidence>
<keyword evidence="2" id="KW-1185">Reference proteome</keyword>